<dbReference type="Proteomes" id="UP001174909">
    <property type="component" value="Unassembled WGS sequence"/>
</dbReference>
<comment type="similarity">
    <text evidence="1">Belongs to the amidase family.</text>
</comment>
<proteinExistence type="inferred from homology"/>
<dbReference type="Gene3D" id="3.90.1300.10">
    <property type="entry name" value="Amidase signature (AS) domain"/>
    <property type="match status" value="1"/>
</dbReference>
<evidence type="ECO:0000259" key="2">
    <source>
        <dbReference type="Pfam" id="PF01425"/>
    </source>
</evidence>
<dbReference type="Pfam" id="PF01425">
    <property type="entry name" value="Amidase"/>
    <property type="match status" value="1"/>
</dbReference>
<evidence type="ECO:0000313" key="3">
    <source>
        <dbReference type="EMBL" id="CAI8053863.1"/>
    </source>
</evidence>
<feature type="domain" description="Amidase" evidence="2">
    <location>
        <begin position="4"/>
        <end position="388"/>
    </location>
</feature>
<dbReference type="AlphaFoldDB" id="A0AA35TSW1"/>
<dbReference type="InterPro" id="IPR000120">
    <property type="entry name" value="Amidase"/>
</dbReference>
<dbReference type="SUPFAM" id="SSF75304">
    <property type="entry name" value="Amidase signature (AS) enzymes"/>
    <property type="match status" value="1"/>
</dbReference>
<evidence type="ECO:0000256" key="1">
    <source>
        <dbReference type="ARBA" id="ARBA00009199"/>
    </source>
</evidence>
<dbReference type="GO" id="GO:0003824">
    <property type="term" value="F:catalytic activity"/>
    <property type="evidence" value="ECO:0007669"/>
    <property type="project" value="InterPro"/>
</dbReference>
<dbReference type="PANTHER" id="PTHR11895">
    <property type="entry name" value="TRANSAMIDASE"/>
    <property type="match status" value="1"/>
</dbReference>
<dbReference type="PANTHER" id="PTHR11895:SF7">
    <property type="entry name" value="GLUTAMYL-TRNA(GLN) AMIDOTRANSFERASE SUBUNIT A, MITOCHONDRIAL"/>
    <property type="match status" value="1"/>
</dbReference>
<dbReference type="InterPro" id="IPR036928">
    <property type="entry name" value="AS_sf"/>
</dbReference>
<keyword evidence="4" id="KW-1185">Reference proteome</keyword>
<organism evidence="3 4">
    <name type="scientific">Geodia barretti</name>
    <name type="common">Barrett's horny sponge</name>
    <dbReference type="NCBI Taxonomy" id="519541"/>
    <lineage>
        <taxon>Eukaryota</taxon>
        <taxon>Metazoa</taxon>
        <taxon>Porifera</taxon>
        <taxon>Demospongiae</taxon>
        <taxon>Heteroscleromorpha</taxon>
        <taxon>Tetractinellida</taxon>
        <taxon>Astrophorina</taxon>
        <taxon>Geodiidae</taxon>
        <taxon>Geodia</taxon>
    </lineage>
</organism>
<protein>
    <submittedName>
        <fullName evidence="3">Amidase AF_1954</fullName>
    </submittedName>
</protein>
<evidence type="ECO:0000313" key="4">
    <source>
        <dbReference type="Proteomes" id="UP001174909"/>
    </source>
</evidence>
<dbReference type="PROSITE" id="PS00571">
    <property type="entry name" value="AMIDASES"/>
    <property type="match status" value="1"/>
</dbReference>
<dbReference type="InterPro" id="IPR023631">
    <property type="entry name" value="Amidase_dom"/>
</dbReference>
<comment type="caution">
    <text evidence="3">The sequence shown here is derived from an EMBL/GenBank/DDBJ whole genome shotgun (WGS) entry which is preliminary data.</text>
</comment>
<accession>A0AA35TSW1</accession>
<dbReference type="EMBL" id="CASHTH010004127">
    <property type="protein sequence ID" value="CAI8053863.1"/>
    <property type="molecule type" value="Genomic_DNA"/>
</dbReference>
<name>A0AA35TSW1_GEOBA</name>
<gene>
    <name evidence="3" type="ORF">GBAR_LOCUS29429</name>
</gene>
<sequence length="408" mass="42907">MRGDALGALHGIPISIKDLEMSKGIRSTSGSLPFKDRIPDEDSIVVERVKAAGAIILGKTNTPEFGHRGTTENLLGEPCRNPWNTARTPGGSSGGAAAGLAAGLSAISTGSDGGGSIRIPASFCGLYGIKPTQGRVPRYAGRSAPIIVNQLGQSGPITRTVRDAAILLQELAGWDARDPGSLRDTPGDYLAALDRDISGLTIGWSPDFGYAAVDPEVVDLCSSAARVFEGMGCSVSDGGFAIESPQEPFRVIFASNTYASSGYLLHERPDELTDYFREAMEHGATLTAADYARALGAIVGLKAQFDAFFESHDLLLSPTMAVPAFEIEQHPTTIGGQEVDPFFGYLPFTYPINAIGHTAASVPCGFSSDGMPIGLHIVGRMGDEETVLAASAAFERAMPWADKRPTVS</sequence>
<reference evidence="3" key="1">
    <citation type="submission" date="2023-03" db="EMBL/GenBank/DDBJ databases">
        <authorList>
            <person name="Steffen K."/>
            <person name="Cardenas P."/>
        </authorList>
    </citation>
    <scope>NUCLEOTIDE SEQUENCE</scope>
</reference>
<dbReference type="InterPro" id="IPR020556">
    <property type="entry name" value="Amidase_CS"/>
</dbReference>